<protein>
    <submittedName>
        <fullName evidence="3">Glycine/betaine/sarcosine/D-proline reductase family selenoprotein B</fullName>
    </submittedName>
</protein>
<dbReference type="EMBL" id="DF384213">
    <property type="protein sequence ID" value="GAE01987.1"/>
    <property type="molecule type" value="Genomic_DNA"/>
</dbReference>
<gene>
    <name evidence="3" type="ORF">CBO05C_1677</name>
</gene>
<organism evidence="3">
    <name type="scientific">Clostridium botulinum B str. Osaka05</name>
    <dbReference type="NCBI Taxonomy" id="1407017"/>
    <lineage>
        <taxon>Bacteria</taxon>
        <taxon>Bacillati</taxon>
        <taxon>Bacillota</taxon>
        <taxon>Clostridia</taxon>
        <taxon>Eubacteriales</taxon>
        <taxon>Clostridiaceae</taxon>
        <taxon>Clostridium</taxon>
    </lineage>
</organism>
<accession>A0A0S6U113</accession>
<dbReference type="HOGENOM" id="CLU_053106_0_0_9"/>
<proteinExistence type="predicted"/>
<dbReference type="Pfam" id="PF07355">
    <property type="entry name" value="GRDB"/>
    <property type="match status" value="1"/>
</dbReference>
<dbReference type="Proteomes" id="UP000054164">
    <property type="component" value="Unassembled WGS sequence"/>
</dbReference>
<dbReference type="GO" id="GO:0050485">
    <property type="term" value="F:oxidoreductase activity, acting on X-H and Y-H to form an X-Y bond, with a disulfide as acceptor"/>
    <property type="evidence" value="ECO:0007669"/>
    <property type="project" value="InterPro"/>
</dbReference>
<reference evidence="3" key="1">
    <citation type="submission" date="2013-10" db="EMBL/GenBank/DDBJ databases">
        <title>Draft genome sequence of Clostridium botulinum type B strain Osaka05.</title>
        <authorList>
            <person name="Sakaguchi Y."/>
            <person name="Hosomi K."/>
            <person name="Uchiyama J."/>
            <person name="Ogura Y."/>
            <person name="Sakaguchi M."/>
            <person name="Kohda T."/>
            <person name="Mukamoto M."/>
            <person name="Misawa N."/>
            <person name="Matsuzaki S."/>
            <person name="Hayashi T."/>
            <person name="Kozaki S."/>
        </authorList>
    </citation>
    <scope>NUCLEOTIDE SEQUENCE</scope>
    <source>
        <strain evidence="3">Osaka05</strain>
    </source>
</reference>
<dbReference type="NCBIfam" id="TIGR01918">
    <property type="entry name" value="various_sel_PB"/>
    <property type="match status" value="1"/>
</dbReference>
<keyword evidence="1" id="KW-0712">Selenocysteine</keyword>
<evidence type="ECO:0000256" key="2">
    <source>
        <dbReference type="ARBA" id="ARBA00023002"/>
    </source>
</evidence>
<dbReference type="AlphaFoldDB" id="A0A0S6U113"/>
<sequence length="348" mass="38388">MKKAIVYLNQFFGQIGGEDKADFPPEIRQGLVGPSVEFDRKLTNAEVTHTIICGDNFMGSKKEEALEKILEFLENLQFDIFFAGPAFQAGRYGVACGAICKAVKEKFNVPVITSMHEENPGVDMFKKDVYIFKGGNNAGRMRKDVKAMVKLGDKILAGEKLLSADEEGYFVRGIRHQVWLDSLKPAADRAVDMMIKKLNGEEFKTELPIPKLDRVKIADAIKDLSKANIACVTTGGIVPIDNPDRIQSASATRWGKYDISELDRLEGGSYKTIHAGFDPAAADKDPNVIVPLDVLKAYEKEGKIGKLHKYFYSTVGTGTTEAEAARMAREIIKCLKEDNVDGVILTST</sequence>
<evidence type="ECO:0000256" key="1">
    <source>
        <dbReference type="ARBA" id="ARBA00022933"/>
    </source>
</evidence>
<keyword evidence="2" id="KW-0560">Oxidoreductase</keyword>
<name>A0A0S6U113_CLOBO</name>
<dbReference type="InterPro" id="IPR010187">
    <property type="entry name" value="Various_sel_PB"/>
</dbReference>
<evidence type="ECO:0000313" key="3">
    <source>
        <dbReference type="EMBL" id="GAE01987.1"/>
    </source>
</evidence>